<keyword evidence="3" id="KW-1185">Reference proteome</keyword>
<evidence type="ECO:0000256" key="1">
    <source>
        <dbReference type="SAM" id="MobiDB-lite"/>
    </source>
</evidence>
<protein>
    <submittedName>
        <fullName evidence="2">Uncharacterized protein</fullName>
    </submittedName>
</protein>
<organism evidence="2 3">
    <name type="scientific">Anopheles culicifacies</name>
    <dbReference type="NCBI Taxonomy" id="139723"/>
    <lineage>
        <taxon>Eukaryota</taxon>
        <taxon>Metazoa</taxon>
        <taxon>Ecdysozoa</taxon>
        <taxon>Arthropoda</taxon>
        <taxon>Hexapoda</taxon>
        <taxon>Insecta</taxon>
        <taxon>Pterygota</taxon>
        <taxon>Neoptera</taxon>
        <taxon>Endopterygota</taxon>
        <taxon>Diptera</taxon>
        <taxon>Nematocera</taxon>
        <taxon>Culicoidea</taxon>
        <taxon>Culicidae</taxon>
        <taxon>Anophelinae</taxon>
        <taxon>Anopheles</taxon>
        <taxon>culicifacies species complex</taxon>
    </lineage>
</organism>
<proteinExistence type="predicted"/>
<dbReference type="AlphaFoldDB" id="A0A182MPB1"/>
<dbReference type="Proteomes" id="UP000075883">
    <property type="component" value="Unassembled WGS sequence"/>
</dbReference>
<name>A0A182MPB1_9DIPT</name>
<reference evidence="2" key="2">
    <citation type="submission" date="2020-05" db="UniProtKB">
        <authorList>
            <consortium name="EnsemblMetazoa"/>
        </authorList>
    </citation>
    <scope>IDENTIFICATION</scope>
    <source>
        <strain evidence="2">A-37</strain>
    </source>
</reference>
<feature type="compositionally biased region" description="Low complexity" evidence="1">
    <location>
        <begin position="121"/>
        <end position="135"/>
    </location>
</feature>
<dbReference type="EnsemblMetazoa" id="ACUA023063-RA">
    <property type="protein sequence ID" value="ACUA023063-PA"/>
    <property type="gene ID" value="ACUA023063"/>
</dbReference>
<feature type="region of interest" description="Disordered" evidence="1">
    <location>
        <begin position="113"/>
        <end position="139"/>
    </location>
</feature>
<dbReference type="EMBL" id="AXCM01007099">
    <property type="status" value="NOT_ANNOTATED_CDS"/>
    <property type="molecule type" value="Genomic_DNA"/>
</dbReference>
<evidence type="ECO:0000313" key="2">
    <source>
        <dbReference type="EnsemblMetazoa" id="ACUA023063-PA"/>
    </source>
</evidence>
<reference evidence="3" key="1">
    <citation type="submission" date="2013-09" db="EMBL/GenBank/DDBJ databases">
        <title>The Genome Sequence of Anopheles culicifacies species A.</title>
        <authorList>
            <consortium name="The Broad Institute Genomics Platform"/>
            <person name="Neafsey D.E."/>
            <person name="Besansky N."/>
            <person name="Howell P."/>
            <person name="Walton C."/>
            <person name="Young S.K."/>
            <person name="Zeng Q."/>
            <person name="Gargeya S."/>
            <person name="Fitzgerald M."/>
            <person name="Haas B."/>
            <person name="Abouelleil A."/>
            <person name="Allen A.W."/>
            <person name="Alvarado L."/>
            <person name="Arachchi H.M."/>
            <person name="Berlin A.M."/>
            <person name="Chapman S.B."/>
            <person name="Gainer-Dewar J."/>
            <person name="Goldberg J."/>
            <person name="Griggs A."/>
            <person name="Gujja S."/>
            <person name="Hansen M."/>
            <person name="Howarth C."/>
            <person name="Imamovic A."/>
            <person name="Ireland A."/>
            <person name="Larimer J."/>
            <person name="McCowan C."/>
            <person name="Murphy C."/>
            <person name="Pearson M."/>
            <person name="Poon T.W."/>
            <person name="Priest M."/>
            <person name="Roberts A."/>
            <person name="Saif S."/>
            <person name="Shea T."/>
            <person name="Sisk P."/>
            <person name="Sykes S."/>
            <person name="Wortman J."/>
            <person name="Nusbaum C."/>
            <person name="Birren B."/>
        </authorList>
    </citation>
    <scope>NUCLEOTIDE SEQUENCE [LARGE SCALE GENOMIC DNA]</scope>
    <source>
        <strain evidence="3">A-37</strain>
    </source>
</reference>
<dbReference type="VEuPathDB" id="VectorBase:ACUA023063"/>
<evidence type="ECO:0000313" key="3">
    <source>
        <dbReference type="Proteomes" id="UP000075883"/>
    </source>
</evidence>
<accession>A0A182MPB1</accession>
<sequence length="161" mass="17758">MKSVTWPSTCRTMSSARSLLPGLRSTIAIGRSDDPSGEGIPITHTCFTPSICCMMPSRSDGDTWKLLYLMMSLMRSTTYRLPSVSMYPMSPLRKNPSSVAIGVPTRNMYRWRKSSSPDIPGPTTWPSSSTTRHSTFVVSGPTEPGFTVTSFRVMKPISELP</sequence>